<sequence>MEHLVIHLTNEAILGGPVQFRWMYPYERKLGRLKRMIRNKWRIEGSIVESNLVDELSNYCSLYLELPVREPRNFAPNISCSSSTDLRLSIFKHPSRRLYEKHGEDKVLLEKDRDKAHTYILLNCEEVLESVRLFDEELRDLFPNYNKAILDEIKDLEFAKWFQNHDDNNASDKHFFQENERIEYTVAEDLFPISFVHEDGSLEEVEDADDDNDEVVFEDFEEEESE</sequence>
<proteinExistence type="predicted"/>
<keyword evidence="3" id="KW-1185">Reference proteome</keyword>
<gene>
    <name evidence="2" type="ORF">QVD17_24787</name>
</gene>
<name>A0AAD8NMX0_TARER</name>
<evidence type="ECO:0000313" key="3">
    <source>
        <dbReference type="Proteomes" id="UP001229421"/>
    </source>
</evidence>
<comment type="caution">
    <text evidence="2">The sequence shown here is derived from an EMBL/GenBank/DDBJ whole genome shotgun (WGS) entry which is preliminary data.</text>
</comment>
<protein>
    <recommendedName>
        <fullName evidence="1">DUF4218 domain-containing protein</fullName>
    </recommendedName>
</protein>
<reference evidence="2" key="1">
    <citation type="journal article" date="2023" name="bioRxiv">
        <title>Improved chromosome-level genome assembly for marigold (Tagetes erecta).</title>
        <authorList>
            <person name="Jiang F."/>
            <person name="Yuan L."/>
            <person name="Wang S."/>
            <person name="Wang H."/>
            <person name="Xu D."/>
            <person name="Wang A."/>
            <person name="Fan W."/>
        </authorList>
    </citation>
    <scope>NUCLEOTIDE SEQUENCE</scope>
    <source>
        <strain evidence="2">WSJ</strain>
        <tissue evidence="2">Leaf</tissue>
    </source>
</reference>
<evidence type="ECO:0000313" key="2">
    <source>
        <dbReference type="EMBL" id="KAK1421980.1"/>
    </source>
</evidence>
<accession>A0AAD8NMX0</accession>
<dbReference type="EMBL" id="JAUHHV010000006">
    <property type="protein sequence ID" value="KAK1421980.1"/>
    <property type="molecule type" value="Genomic_DNA"/>
</dbReference>
<dbReference type="Pfam" id="PF13960">
    <property type="entry name" value="DUF4218"/>
    <property type="match status" value="1"/>
</dbReference>
<dbReference type="PANTHER" id="PTHR48258">
    <property type="entry name" value="DUF4218 DOMAIN-CONTAINING PROTEIN-RELATED"/>
    <property type="match status" value="1"/>
</dbReference>
<evidence type="ECO:0000259" key="1">
    <source>
        <dbReference type="Pfam" id="PF13960"/>
    </source>
</evidence>
<dbReference type="Proteomes" id="UP001229421">
    <property type="component" value="Unassembled WGS sequence"/>
</dbReference>
<dbReference type="InterPro" id="IPR025452">
    <property type="entry name" value="DUF4218"/>
</dbReference>
<dbReference type="PANTHER" id="PTHR48258:SF4">
    <property type="entry name" value="DUF4216 DOMAIN-CONTAINING PROTEIN"/>
    <property type="match status" value="1"/>
</dbReference>
<organism evidence="2 3">
    <name type="scientific">Tagetes erecta</name>
    <name type="common">African marigold</name>
    <dbReference type="NCBI Taxonomy" id="13708"/>
    <lineage>
        <taxon>Eukaryota</taxon>
        <taxon>Viridiplantae</taxon>
        <taxon>Streptophyta</taxon>
        <taxon>Embryophyta</taxon>
        <taxon>Tracheophyta</taxon>
        <taxon>Spermatophyta</taxon>
        <taxon>Magnoliopsida</taxon>
        <taxon>eudicotyledons</taxon>
        <taxon>Gunneridae</taxon>
        <taxon>Pentapetalae</taxon>
        <taxon>asterids</taxon>
        <taxon>campanulids</taxon>
        <taxon>Asterales</taxon>
        <taxon>Asteraceae</taxon>
        <taxon>Asteroideae</taxon>
        <taxon>Heliantheae alliance</taxon>
        <taxon>Tageteae</taxon>
        <taxon>Tagetes</taxon>
    </lineage>
</organism>
<dbReference type="AlphaFoldDB" id="A0AAD8NMX0"/>
<feature type="domain" description="DUF4218" evidence="1">
    <location>
        <begin position="1"/>
        <end position="65"/>
    </location>
</feature>